<protein>
    <submittedName>
        <fullName evidence="1">Uncharacterized protein</fullName>
    </submittedName>
</protein>
<sequence>MPLMDTVLDLLSKASHALGFETIDRFPAGHAYARTRWDRGYFDIASDLKPDAIERSLCESIANTPSVFAHIVNPTPAMQRTLLGVIDTRLRRSCSAPTDLVALLIEAYRSPHTLEARPGLRAAIEATNGMDMRERVHATLAFLGAMPAAFDVIEARD</sequence>
<evidence type="ECO:0000313" key="1">
    <source>
        <dbReference type="EMBL" id="MFC3457413.1"/>
    </source>
</evidence>
<accession>A0ABV7PHC8</accession>
<organism evidence="1 2">
    <name type="scientific">Massilia haematophila</name>
    <dbReference type="NCBI Taxonomy" id="457923"/>
    <lineage>
        <taxon>Bacteria</taxon>
        <taxon>Pseudomonadati</taxon>
        <taxon>Pseudomonadota</taxon>
        <taxon>Betaproteobacteria</taxon>
        <taxon>Burkholderiales</taxon>
        <taxon>Oxalobacteraceae</taxon>
        <taxon>Telluria group</taxon>
        <taxon>Massilia</taxon>
    </lineage>
</organism>
<dbReference type="Proteomes" id="UP001595665">
    <property type="component" value="Unassembled WGS sequence"/>
</dbReference>
<evidence type="ECO:0000313" key="2">
    <source>
        <dbReference type="Proteomes" id="UP001595665"/>
    </source>
</evidence>
<proteinExistence type="predicted"/>
<dbReference type="RefSeq" id="WP_312549786.1">
    <property type="nucleotide sequence ID" value="NZ_JBHRVV010000001.1"/>
</dbReference>
<name>A0ABV7PHC8_9BURK</name>
<comment type="caution">
    <text evidence="1">The sequence shown here is derived from an EMBL/GenBank/DDBJ whole genome shotgun (WGS) entry which is preliminary data.</text>
</comment>
<reference evidence="2" key="1">
    <citation type="journal article" date="2019" name="Int. J. Syst. Evol. Microbiol.">
        <title>The Global Catalogue of Microorganisms (GCM) 10K type strain sequencing project: providing services to taxonomists for standard genome sequencing and annotation.</title>
        <authorList>
            <consortium name="The Broad Institute Genomics Platform"/>
            <consortium name="The Broad Institute Genome Sequencing Center for Infectious Disease"/>
            <person name="Wu L."/>
            <person name="Ma J."/>
        </authorList>
    </citation>
    <scope>NUCLEOTIDE SEQUENCE [LARGE SCALE GENOMIC DNA]</scope>
    <source>
        <strain evidence="2">CCM 7480</strain>
    </source>
</reference>
<keyword evidence="2" id="KW-1185">Reference proteome</keyword>
<dbReference type="EMBL" id="JBHRVV010000001">
    <property type="protein sequence ID" value="MFC3457413.1"/>
    <property type="molecule type" value="Genomic_DNA"/>
</dbReference>
<gene>
    <name evidence="1" type="ORF">ACFOPH_04040</name>
</gene>